<dbReference type="AlphaFoldDB" id="A0A1I0QAM3"/>
<dbReference type="SUPFAM" id="SSF48452">
    <property type="entry name" value="TPR-like"/>
    <property type="match status" value="3"/>
</dbReference>
<feature type="signal peptide" evidence="4">
    <location>
        <begin position="1"/>
        <end position="20"/>
    </location>
</feature>
<dbReference type="InterPro" id="IPR011990">
    <property type="entry name" value="TPR-like_helical_dom_sf"/>
</dbReference>
<dbReference type="PANTHER" id="PTHR44858">
    <property type="entry name" value="TETRATRICOPEPTIDE REPEAT PROTEIN 6"/>
    <property type="match status" value="1"/>
</dbReference>
<dbReference type="GO" id="GO:0046813">
    <property type="term" value="P:receptor-mediated virion attachment to host cell"/>
    <property type="evidence" value="ECO:0007669"/>
    <property type="project" value="TreeGrafter"/>
</dbReference>
<evidence type="ECO:0000256" key="1">
    <source>
        <dbReference type="ARBA" id="ARBA00022737"/>
    </source>
</evidence>
<dbReference type="InterPro" id="IPR050498">
    <property type="entry name" value="Ycf3"/>
</dbReference>
<keyword evidence="2 3" id="KW-0802">TPR repeat</keyword>
<dbReference type="PANTHER" id="PTHR44858:SF1">
    <property type="entry name" value="UDP-N-ACETYLGLUCOSAMINE--PEPTIDE N-ACETYLGLUCOSAMINYLTRANSFERASE SPINDLY-RELATED"/>
    <property type="match status" value="1"/>
</dbReference>
<reference evidence="6" key="1">
    <citation type="submission" date="2016-10" db="EMBL/GenBank/DDBJ databases">
        <authorList>
            <person name="Varghese N."/>
            <person name="Submissions S."/>
        </authorList>
    </citation>
    <scope>NUCLEOTIDE SEQUENCE [LARGE SCALE GENOMIC DNA]</scope>
    <source>
        <strain evidence="6">CGMCC 1.12402</strain>
    </source>
</reference>
<name>A0A1I0QAM3_9BACT</name>
<sequence>MRKTHFISTLLLLLCLTTSAQISSKNLIKKYSKTLEGYDYDLADQQSVFMEGQMEIGQLKDIPVRVWMQNNFMKLEMEFLGTKLTRISNDTLEWQFDPFSNKYNFEPASDQSNNLNFVDNKQNDVLHLLDSGWEPSDVKELVLFDTLDVYELVLTNDVEGTEESKTFYFDQNTYYVIGTVKEGAEEYYFDYKLSNEMLLPHRFIYQNATNDLTTFNVSKFDFSLNMTPEEFEMSEQTKKAYAEFILKQKEKSPALIAYEEGVEAFDNQEYDRAIERFDEANRLAPNDITVLSKRGAAKRQHGDQYGAISDFNRVIELRDTIKPVDYNNLGLSKYYLNDNEGAKSDYLKAIELDSTDATILRNMALLQFRFQDYDKVVDYYSKSFQYDSTNAIGFYYRGVANAELGNYELAVDDYSQAQMLNLNEAPVYNYKGVALYYLERYDSAIVNFERAMAMDSSNVQYSTNYANALTEVNNYADAIEVYETIVLQDSTQHSAWADMAISKFEISMTEQAIHDISVAIKLVPNAALYYDHRARMKEAIGDYLGAVEDFTSSLDLEQDSNIYYERGLAKINLSNKFDACKDFKKAAEMGDENGKSALEEHCKL</sequence>
<keyword evidence="6" id="KW-1185">Reference proteome</keyword>
<dbReference type="STRING" id="1267423.SAMN05216290_2165"/>
<dbReference type="Gene3D" id="1.25.40.10">
    <property type="entry name" value="Tetratricopeptide repeat domain"/>
    <property type="match status" value="3"/>
</dbReference>
<dbReference type="OrthoDB" id="1523318at2"/>
<dbReference type="EMBL" id="FOIR01000002">
    <property type="protein sequence ID" value="SEW24087.1"/>
    <property type="molecule type" value="Genomic_DNA"/>
</dbReference>
<organism evidence="5 6">
    <name type="scientific">Roseivirga pacifica</name>
    <dbReference type="NCBI Taxonomy" id="1267423"/>
    <lineage>
        <taxon>Bacteria</taxon>
        <taxon>Pseudomonadati</taxon>
        <taxon>Bacteroidota</taxon>
        <taxon>Cytophagia</taxon>
        <taxon>Cytophagales</taxon>
        <taxon>Roseivirgaceae</taxon>
        <taxon>Roseivirga</taxon>
    </lineage>
</organism>
<dbReference type="Pfam" id="PF13181">
    <property type="entry name" value="TPR_8"/>
    <property type="match status" value="1"/>
</dbReference>
<gene>
    <name evidence="5" type="ORF">SAMN05216290_2165</name>
</gene>
<evidence type="ECO:0000313" key="5">
    <source>
        <dbReference type="EMBL" id="SEW24087.1"/>
    </source>
</evidence>
<keyword evidence="4" id="KW-0732">Signal</keyword>
<dbReference type="PROSITE" id="PS50005">
    <property type="entry name" value="TPR"/>
    <property type="match status" value="3"/>
</dbReference>
<accession>A0A1I0QAM3</accession>
<evidence type="ECO:0000256" key="4">
    <source>
        <dbReference type="SAM" id="SignalP"/>
    </source>
</evidence>
<proteinExistence type="predicted"/>
<evidence type="ECO:0000256" key="2">
    <source>
        <dbReference type="ARBA" id="ARBA00022803"/>
    </source>
</evidence>
<feature type="repeat" description="TPR" evidence="3">
    <location>
        <begin position="254"/>
        <end position="287"/>
    </location>
</feature>
<dbReference type="GO" id="GO:0009279">
    <property type="term" value="C:cell outer membrane"/>
    <property type="evidence" value="ECO:0007669"/>
    <property type="project" value="TreeGrafter"/>
</dbReference>
<feature type="chain" id="PRO_5011686653" evidence="4">
    <location>
        <begin position="21"/>
        <end position="604"/>
    </location>
</feature>
<dbReference type="InterPro" id="IPR019734">
    <property type="entry name" value="TPR_rpt"/>
</dbReference>
<evidence type="ECO:0000256" key="3">
    <source>
        <dbReference type="PROSITE-ProRule" id="PRU00339"/>
    </source>
</evidence>
<protein>
    <submittedName>
        <fullName evidence="5">Tetratricopeptide repeat-containing protein</fullName>
    </submittedName>
</protein>
<feature type="repeat" description="TPR" evidence="3">
    <location>
        <begin position="425"/>
        <end position="458"/>
    </location>
</feature>
<dbReference type="GeneID" id="99986872"/>
<feature type="repeat" description="TPR" evidence="3">
    <location>
        <begin position="357"/>
        <end position="390"/>
    </location>
</feature>
<dbReference type="SMART" id="SM00028">
    <property type="entry name" value="TPR"/>
    <property type="match status" value="10"/>
</dbReference>
<dbReference type="Pfam" id="PF14559">
    <property type="entry name" value="TPR_19"/>
    <property type="match status" value="1"/>
</dbReference>
<keyword evidence="1" id="KW-0677">Repeat</keyword>
<dbReference type="RefSeq" id="WP_090258597.1">
    <property type="nucleotide sequence ID" value="NZ_FOIR01000002.1"/>
</dbReference>
<evidence type="ECO:0000313" key="6">
    <source>
        <dbReference type="Proteomes" id="UP000199437"/>
    </source>
</evidence>
<dbReference type="Proteomes" id="UP000199437">
    <property type="component" value="Unassembled WGS sequence"/>
</dbReference>